<name>A0A2C9LYS4_BIOGL</name>
<protein>
    <submittedName>
        <fullName evidence="1">Uncharacterized protein</fullName>
    </submittedName>
</protein>
<dbReference type="EnsemblMetazoa" id="BGLB036535-RA">
    <property type="protein sequence ID" value="BGLB036535-PA"/>
    <property type="gene ID" value="BGLB036535"/>
</dbReference>
<dbReference type="KEGG" id="bgt:106065632"/>
<dbReference type="Proteomes" id="UP000076420">
    <property type="component" value="Unassembled WGS sequence"/>
</dbReference>
<organism evidence="1 2">
    <name type="scientific">Biomphalaria glabrata</name>
    <name type="common">Bloodfluke planorb</name>
    <name type="synonym">Freshwater snail</name>
    <dbReference type="NCBI Taxonomy" id="6526"/>
    <lineage>
        <taxon>Eukaryota</taxon>
        <taxon>Metazoa</taxon>
        <taxon>Spiralia</taxon>
        <taxon>Lophotrochozoa</taxon>
        <taxon>Mollusca</taxon>
        <taxon>Gastropoda</taxon>
        <taxon>Heterobranchia</taxon>
        <taxon>Euthyneura</taxon>
        <taxon>Panpulmonata</taxon>
        <taxon>Hygrophila</taxon>
        <taxon>Lymnaeoidea</taxon>
        <taxon>Planorbidae</taxon>
        <taxon>Biomphalaria</taxon>
    </lineage>
</organism>
<evidence type="ECO:0000313" key="2">
    <source>
        <dbReference type="Proteomes" id="UP000076420"/>
    </source>
</evidence>
<reference evidence="1" key="1">
    <citation type="submission" date="2020-05" db="UniProtKB">
        <authorList>
            <consortium name="EnsemblMetazoa"/>
        </authorList>
    </citation>
    <scope>IDENTIFICATION</scope>
    <source>
        <strain evidence="1">BB02</strain>
    </source>
</reference>
<sequence length="151" mass="17000">QLTKSVRSSNYMVLVIARALVLSHEEHEDAVKFLIHWLKEAMSNQQCMAMNGLSAKSILYCLSQLSNNSSNRLLIKDNSYIKSLHQEFHPETDPSLSLSYIILLKKLGVFDNATKEVPSLKEEVGNTEDTNADQTKCKIIDEGCSLDEKNI</sequence>
<evidence type="ECO:0000313" key="1">
    <source>
        <dbReference type="EnsemblMetazoa" id="BGLB036535-PA"/>
    </source>
</evidence>
<accession>A0A2C9LYS4</accession>
<gene>
    <name evidence="1" type="primary">106065632</name>
</gene>
<dbReference type="AlphaFoldDB" id="A0A2C9LYS4"/>
<dbReference type="VEuPathDB" id="VectorBase:BGLAX_041625"/>
<proteinExistence type="predicted"/>
<dbReference type="VEuPathDB" id="VectorBase:BGLB036535"/>